<keyword evidence="1" id="KW-0677">Repeat</keyword>
<comment type="caution">
    <text evidence="4">The sequence shown here is derived from an EMBL/GenBank/DDBJ whole genome shotgun (WGS) entry which is preliminary data.</text>
</comment>
<keyword evidence="5" id="KW-1185">Reference proteome</keyword>
<dbReference type="PROSITE" id="PS50293">
    <property type="entry name" value="TPR_REGION"/>
    <property type="match status" value="1"/>
</dbReference>
<dbReference type="SMART" id="SM00028">
    <property type="entry name" value="TPR"/>
    <property type="match status" value="1"/>
</dbReference>
<evidence type="ECO:0000313" key="5">
    <source>
        <dbReference type="Proteomes" id="UP000789396"/>
    </source>
</evidence>
<sequence>MEKYEEALTHMSIALQIEPFDFQLLKAQGEAYQSLGYYDDAIKDYTSALRIDPNDVE</sequence>
<name>A0A9N9N9Z5_9GLOM</name>
<keyword evidence="2 3" id="KW-0802">TPR repeat</keyword>
<dbReference type="PROSITE" id="PS50005">
    <property type="entry name" value="TPR"/>
    <property type="match status" value="1"/>
</dbReference>
<evidence type="ECO:0000256" key="2">
    <source>
        <dbReference type="ARBA" id="ARBA00022803"/>
    </source>
</evidence>
<evidence type="ECO:0000256" key="1">
    <source>
        <dbReference type="ARBA" id="ARBA00022737"/>
    </source>
</evidence>
<feature type="repeat" description="TPR" evidence="3">
    <location>
        <begin position="22"/>
        <end position="55"/>
    </location>
</feature>
<reference evidence="4" key="1">
    <citation type="submission" date="2021-06" db="EMBL/GenBank/DDBJ databases">
        <authorList>
            <person name="Kallberg Y."/>
            <person name="Tangrot J."/>
            <person name="Rosling A."/>
        </authorList>
    </citation>
    <scope>NUCLEOTIDE SEQUENCE</scope>
    <source>
        <strain evidence="4">IN212</strain>
    </source>
</reference>
<dbReference type="InterPro" id="IPR019734">
    <property type="entry name" value="TPR_rpt"/>
</dbReference>
<evidence type="ECO:0000256" key="3">
    <source>
        <dbReference type="PROSITE-ProRule" id="PRU00339"/>
    </source>
</evidence>
<dbReference type="AlphaFoldDB" id="A0A9N9N9Z5"/>
<feature type="non-terminal residue" evidence="4">
    <location>
        <position position="57"/>
    </location>
</feature>
<proteinExistence type="predicted"/>
<dbReference type="InterPro" id="IPR011990">
    <property type="entry name" value="TPR-like_helical_dom_sf"/>
</dbReference>
<dbReference type="InterPro" id="IPR013105">
    <property type="entry name" value="TPR_2"/>
</dbReference>
<dbReference type="OrthoDB" id="2116580at2759"/>
<gene>
    <name evidence="4" type="ORF">RFULGI_LOCUS11146</name>
</gene>
<dbReference type="Pfam" id="PF07719">
    <property type="entry name" value="TPR_2"/>
    <property type="match status" value="1"/>
</dbReference>
<protein>
    <submittedName>
        <fullName evidence="4">7262_t:CDS:1</fullName>
    </submittedName>
</protein>
<dbReference type="Gene3D" id="1.25.40.10">
    <property type="entry name" value="Tetratricopeptide repeat domain"/>
    <property type="match status" value="1"/>
</dbReference>
<organism evidence="4 5">
    <name type="scientific">Racocetra fulgida</name>
    <dbReference type="NCBI Taxonomy" id="60492"/>
    <lineage>
        <taxon>Eukaryota</taxon>
        <taxon>Fungi</taxon>
        <taxon>Fungi incertae sedis</taxon>
        <taxon>Mucoromycota</taxon>
        <taxon>Glomeromycotina</taxon>
        <taxon>Glomeromycetes</taxon>
        <taxon>Diversisporales</taxon>
        <taxon>Gigasporaceae</taxon>
        <taxon>Racocetra</taxon>
    </lineage>
</organism>
<dbReference type="Proteomes" id="UP000789396">
    <property type="component" value="Unassembled WGS sequence"/>
</dbReference>
<dbReference type="EMBL" id="CAJVPZ010023504">
    <property type="protein sequence ID" value="CAG8715867.1"/>
    <property type="molecule type" value="Genomic_DNA"/>
</dbReference>
<evidence type="ECO:0000313" key="4">
    <source>
        <dbReference type="EMBL" id="CAG8715867.1"/>
    </source>
</evidence>
<accession>A0A9N9N9Z5</accession>
<dbReference type="SUPFAM" id="SSF48452">
    <property type="entry name" value="TPR-like"/>
    <property type="match status" value="1"/>
</dbReference>